<keyword evidence="3" id="KW-0238">DNA-binding</keyword>
<keyword evidence="5" id="KW-0539">Nucleus</keyword>
<reference evidence="8" key="2">
    <citation type="journal article" date="2024" name="Plant">
        <title>Genomic evolution and insights into agronomic trait innovations of Sesamum species.</title>
        <authorList>
            <person name="Miao H."/>
            <person name="Wang L."/>
            <person name="Qu L."/>
            <person name="Liu H."/>
            <person name="Sun Y."/>
            <person name="Le M."/>
            <person name="Wang Q."/>
            <person name="Wei S."/>
            <person name="Zheng Y."/>
            <person name="Lin W."/>
            <person name="Duan Y."/>
            <person name="Cao H."/>
            <person name="Xiong S."/>
            <person name="Wang X."/>
            <person name="Wei L."/>
            <person name="Li C."/>
            <person name="Ma Q."/>
            <person name="Ju M."/>
            <person name="Zhao R."/>
            <person name="Li G."/>
            <person name="Mu C."/>
            <person name="Tian Q."/>
            <person name="Mei H."/>
            <person name="Zhang T."/>
            <person name="Gao T."/>
            <person name="Zhang H."/>
        </authorList>
    </citation>
    <scope>NUCLEOTIDE SEQUENCE</scope>
    <source>
        <strain evidence="8">G02</strain>
    </source>
</reference>
<evidence type="ECO:0000256" key="4">
    <source>
        <dbReference type="ARBA" id="ARBA00023163"/>
    </source>
</evidence>
<evidence type="ECO:0000256" key="2">
    <source>
        <dbReference type="ARBA" id="ARBA00023015"/>
    </source>
</evidence>
<feature type="domain" description="WRKY" evidence="7">
    <location>
        <begin position="125"/>
        <end position="198"/>
    </location>
</feature>
<sequence length="360" mass="40248">MESAFTWENKALINELTQGLEKAKQLRIHLCSTCPSEAQDLLLRRIISTFEKALMILKWGGSVGQAQECAVLPVTGECSASVDGSPRSDDMNKNFGDHRSHGDVSRKRKSQPIWTQQVRVNSENALEGPGDDGYSWRKYGQKDILGAKYPSVPMITEAIIGTYRLVRDCWATKQVQRSDEDPTIFDVTYKGTHTCNQSINAVPPPASLEKQELKNNNSHYQLEQQNQTLANFTANLRVNTKDLDIKEMPTHFSFPSTFACRDRENHCSPVSALADDNQLGTYSPVFYSPATTESNYSSAAVNYQMRNYGEAPMQQSETDTADVISAHASTTNSPTGRMEFSIDPEYLDPNFPFNIPGYFT</sequence>
<keyword evidence="2" id="KW-0805">Transcription regulation</keyword>
<evidence type="ECO:0000259" key="7">
    <source>
        <dbReference type="PROSITE" id="PS50811"/>
    </source>
</evidence>
<gene>
    <name evidence="8" type="ORF">Sradi_4983800</name>
</gene>
<dbReference type="SMART" id="SM00774">
    <property type="entry name" value="WRKY"/>
    <property type="match status" value="1"/>
</dbReference>
<dbReference type="Gene3D" id="2.20.25.80">
    <property type="entry name" value="WRKY domain"/>
    <property type="match status" value="1"/>
</dbReference>
<feature type="compositionally biased region" description="Basic and acidic residues" evidence="6">
    <location>
        <begin position="86"/>
        <end position="105"/>
    </location>
</feature>
<dbReference type="PANTHER" id="PTHR32096">
    <property type="entry name" value="WRKY TRANSCRIPTION FACTOR 30-RELATED-RELATED"/>
    <property type="match status" value="1"/>
</dbReference>
<dbReference type="InterPro" id="IPR036576">
    <property type="entry name" value="WRKY_dom_sf"/>
</dbReference>
<dbReference type="InterPro" id="IPR044810">
    <property type="entry name" value="WRKY_plant"/>
</dbReference>
<evidence type="ECO:0000313" key="8">
    <source>
        <dbReference type="EMBL" id="KAL0329971.1"/>
    </source>
</evidence>
<dbReference type="EMBL" id="JACGWJ010000022">
    <property type="protein sequence ID" value="KAL0329971.1"/>
    <property type="molecule type" value="Genomic_DNA"/>
</dbReference>
<dbReference type="InterPro" id="IPR003657">
    <property type="entry name" value="WRKY_dom"/>
</dbReference>
<dbReference type="GO" id="GO:0003700">
    <property type="term" value="F:DNA-binding transcription factor activity"/>
    <property type="evidence" value="ECO:0007669"/>
    <property type="project" value="InterPro"/>
</dbReference>
<evidence type="ECO:0000256" key="1">
    <source>
        <dbReference type="ARBA" id="ARBA00004123"/>
    </source>
</evidence>
<evidence type="ECO:0000256" key="5">
    <source>
        <dbReference type="ARBA" id="ARBA00023242"/>
    </source>
</evidence>
<dbReference type="PROSITE" id="PS50811">
    <property type="entry name" value="WRKY"/>
    <property type="match status" value="1"/>
</dbReference>
<dbReference type="GO" id="GO:0005634">
    <property type="term" value="C:nucleus"/>
    <property type="evidence" value="ECO:0007669"/>
    <property type="project" value="UniProtKB-SubCell"/>
</dbReference>
<name>A0AAW2MFU9_SESRA</name>
<dbReference type="Pfam" id="PF03106">
    <property type="entry name" value="WRKY"/>
    <property type="match status" value="1"/>
</dbReference>
<comment type="subcellular location">
    <subcellularLocation>
        <location evidence="1">Nucleus</location>
    </subcellularLocation>
</comment>
<comment type="caution">
    <text evidence="8">The sequence shown here is derived from an EMBL/GenBank/DDBJ whole genome shotgun (WGS) entry which is preliminary data.</text>
</comment>
<dbReference type="PANTHER" id="PTHR32096:SF36">
    <property type="entry name" value="WRKY TRANSCRIPTION FACTOR 41-RELATED"/>
    <property type="match status" value="1"/>
</dbReference>
<keyword evidence="4" id="KW-0804">Transcription</keyword>
<evidence type="ECO:0000256" key="3">
    <source>
        <dbReference type="ARBA" id="ARBA00023125"/>
    </source>
</evidence>
<organism evidence="8">
    <name type="scientific">Sesamum radiatum</name>
    <name type="common">Black benniseed</name>
    <dbReference type="NCBI Taxonomy" id="300843"/>
    <lineage>
        <taxon>Eukaryota</taxon>
        <taxon>Viridiplantae</taxon>
        <taxon>Streptophyta</taxon>
        <taxon>Embryophyta</taxon>
        <taxon>Tracheophyta</taxon>
        <taxon>Spermatophyta</taxon>
        <taxon>Magnoliopsida</taxon>
        <taxon>eudicotyledons</taxon>
        <taxon>Gunneridae</taxon>
        <taxon>Pentapetalae</taxon>
        <taxon>asterids</taxon>
        <taxon>lamiids</taxon>
        <taxon>Lamiales</taxon>
        <taxon>Pedaliaceae</taxon>
        <taxon>Sesamum</taxon>
    </lineage>
</organism>
<evidence type="ECO:0000256" key="6">
    <source>
        <dbReference type="SAM" id="MobiDB-lite"/>
    </source>
</evidence>
<accession>A0AAW2MFU9</accession>
<proteinExistence type="predicted"/>
<dbReference type="GO" id="GO:0000976">
    <property type="term" value="F:transcription cis-regulatory region binding"/>
    <property type="evidence" value="ECO:0007669"/>
    <property type="project" value="TreeGrafter"/>
</dbReference>
<dbReference type="AlphaFoldDB" id="A0AAW2MFU9"/>
<reference evidence="8" key="1">
    <citation type="submission" date="2020-06" db="EMBL/GenBank/DDBJ databases">
        <authorList>
            <person name="Li T."/>
            <person name="Hu X."/>
            <person name="Zhang T."/>
            <person name="Song X."/>
            <person name="Zhang H."/>
            <person name="Dai N."/>
            <person name="Sheng W."/>
            <person name="Hou X."/>
            <person name="Wei L."/>
        </authorList>
    </citation>
    <scope>NUCLEOTIDE SEQUENCE</scope>
    <source>
        <strain evidence="8">G02</strain>
        <tissue evidence="8">Leaf</tissue>
    </source>
</reference>
<dbReference type="SUPFAM" id="SSF118290">
    <property type="entry name" value="WRKY DNA-binding domain"/>
    <property type="match status" value="1"/>
</dbReference>
<protein>
    <submittedName>
        <fullName evidence="8">WRKY transcription factor 53</fullName>
    </submittedName>
</protein>
<feature type="region of interest" description="Disordered" evidence="6">
    <location>
        <begin position="82"/>
        <end position="114"/>
    </location>
</feature>